<evidence type="ECO:0000313" key="9">
    <source>
        <dbReference type="Proteomes" id="UP000472260"/>
    </source>
</evidence>
<dbReference type="PANTHER" id="PTHR34924:SF1">
    <property type="entry name" value="PROTEIN FAM166C"/>
    <property type="match status" value="1"/>
</dbReference>
<evidence type="ECO:0000256" key="6">
    <source>
        <dbReference type="ARBA" id="ARBA00041160"/>
    </source>
</evidence>
<dbReference type="InterPro" id="IPR052329">
    <property type="entry name" value="CIMIP2C"/>
</dbReference>
<comment type="similarity">
    <text evidence="5">Belongs to the CIMIP2 family.</text>
</comment>
<keyword evidence="4" id="KW-0966">Cell projection</keyword>
<feature type="domain" description="Ciliary microtubule inner protein 2A-C-like" evidence="7">
    <location>
        <begin position="21"/>
        <end position="65"/>
    </location>
</feature>
<evidence type="ECO:0000256" key="2">
    <source>
        <dbReference type="ARBA" id="ARBA00022490"/>
    </source>
</evidence>
<comment type="subcellular location">
    <subcellularLocation>
        <location evidence="1">Cytoplasm</location>
        <location evidence="1">Cytoskeleton</location>
        <location evidence="1">Cilium axoneme</location>
    </subcellularLocation>
</comment>
<protein>
    <recommendedName>
        <fullName evidence="6">Ciliary microtubule inner protein 2C</fullName>
    </recommendedName>
</protein>
<accession>A0A671N9A2</accession>
<evidence type="ECO:0000256" key="1">
    <source>
        <dbReference type="ARBA" id="ARBA00004430"/>
    </source>
</evidence>
<dbReference type="Ensembl" id="ENSSANT00000042107.1">
    <property type="protein sequence ID" value="ENSSANP00000039570.1"/>
    <property type="gene ID" value="ENSSANG00000020102.1"/>
</dbReference>
<evidence type="ECO:0000256" key="5">
    <source>
        <dbReference type="ARBA" id="ARBA00035661"/>
    </source>
</evidence>
<dbReference type="GO" id="GO:0005930">
    <property type="term" value="C:axoneme"/>
    <property type="evidence" value="ECO:0007669"/>
    <property type="project" value="UniProtKB-SubCell"/>
</dbReference>
<dbReference type="GO" id="GO:0015630">
    <property type="term" value="C:microtubule cytoskeleton"/>
    <property type="evidence" value="ECO:0007669"/>
    <property type="project" value="UniProtKB-ARBA"/>
</dbReference>
<dbReference type="InterPro" id="IPR018902">
    <property type="entry name" value="CMI2A-C-like_dom"/>
</dbReference>
<reference evidence="8" key="1">
    <citation type="submission" date="2025-08" db="UniProtKB">
        <authorList>
            <consortium name="Ensembl"/>
        </authorList>
    </citation>
    <scope>IDENTIFICATION</scope>
</reference>
<dbReference type="AlphaFoldDB" id="A0A671N9A2"/>
<sequence length="160" mass="18482">MTFRGNGTPITHNNTVYIPSSLMPGYCGHIPTTKFLYGETFGNSSLKYFQNIRAAMMASSKSSYNSVPLSSHTQDSILPYWVRNNIDFKRQKEIKDFNMLSQKHRENYKDKTGTVQPVNYFVMPEKEKKELGRSLQRLILSVISKNSSWALLFLHHLTRL</sequence>
<evidence type="ECO:0000313" key="8">
    <source>
        <dbReference type="Ensembl" id="ENSSANP00000039570.1"/>
    </source>
</evidence>
<proteinExistence type="inferred from homology"/>
<dbReference type="Proteomes" id="UP000472260">
    <property type="component" value="Unassembled WGS sequence"/>
</dbReference>
<dbReference type="PANTHER" id="PTHR34924">
    <property type="entry name" value="UPF0573 PROTEIN C2ORF70"/>
    <property type="match status" value="1"/>
</dbReference>
<keyword evidence="3" id="KW-0206">Cytoskeleton</keyword>
<keyword evidence="2" id="KW-0963">Cytoplasm</keyword>
<evidence type="ECO:0000256" key="4">
    <source>
        <dbReference type="ARBA" id="ARBA00023273"/>
    </source>
</evidence>
<reference evidence="8" key="2">
    <citation type="submission" date="2025-09" db="UniProtKB">
        <authorList>
            <consortium name="Ensembl"/>
        </authorList>
    </citation>
    <scope>IDENTIFICATION</scope>
</reference>
<organism evidence="8 9">
    <name type="scientific">Sinocyclocheilus anshuiensis</name>
    <dbReference type="NCBI Taxonomy" id="1608454"/>
    <lineage>
        <taxon>Eukaryota</taxon>
        <taxon>Metazoa</taxon>
        <taxon>Chordata</taxon>
        <taxon>Craniata</taxon>
        <taxon>Vertebrata</taxon>
        <taxon>Euteleostomi</taxon>
        <taxon>Actinopterygii</taxon>
        <taxon>Neopterygii</taxon>
        <taxon>Teleostei</taxon>
        <taxon>Ostariophysi</taxon>
        <taxon>Cypriniformes</taxon>
        <taxon>Cyprinidae</taxon>
        <taxon>Cyprininae</taxon>
        <taxon>Sinocyclocheilus</taxon>
    </lineage>
</organism>
<keyword evidence="9" id="KW-1185">Reference proteome</keyword>
<evidence type="ECO:0000256" key="3">
    <source>
        <dbReference type="ARBA" id="ARBA00023212"/>
    </source>
</evidence>
<dbReference type="Pfam" id="PF10629">
    <property type="entry name" value="CMI2B-like"/>
    <property type="match status" value="1"/>
</dbReference>
<evidence type="ECO:0000259" key="7">
    <source>
        <dbReference type="Pfam" id="PF10629"/>
    </source>
</evidence>
<name>A0A671N9A2_9TELE</name>